<dbReference type="InterPro" id="IPR002937">
    <property type="entry name" value="Amino_oxidase"/>
</dbReference>
<dbReference type="Gene3D" id="1.10.405.20">
    <property type="match status" value="1"/>
</dbReference>
<evidence type="ECO:0000259" key="1">
    <source>
        <dbReference type="Pfam" id="PF01593"/>
    </source>
</evidence>
<keyword evidence="3" id="KW-1185">Reference proteome</keyword>
<dbReference type="Pfam" id="PF01593">
    <property type="entry name" value="Amino_oxidase"/>
    <property type="match status" value="1"/>
</dbReference>
<dbReference type="PANTHER" id="PTHR42923:SF17">
    <property type="entry name" value="AMINE OXIDASE DOMAIN-CONTAINING PROTEIN"/>
    <property type="match status" value="1"/>
</dbReference>
<dbReference type="Gene3D" id="3.50.50.60">
    <property type="entry name" value="FAD/NAD(P)-binding domain"/>
    <property type="match status" value="1"/>
</dbReference>
<evidence type="ECO:0000313" key="3">
    <source>
        <dbReference type="Proteomes" id="UP000197717"/>
    </source>
</evidence>
<protein>
    <submittedName>
        <fullName evidence="2">FAD-dependent oxidoreductase</fullName>
    </submittedName>
</protein>
<dbReference type="Gene3D" id="3.30.70.1990">
    <property type="match status" value="1"/>
</dbReference>
<dbReference type="InterPro" id="IPR036188">
    <property type="entry name" value="FAD/NAD-bd_sf"/>
</dbReference>
<dbReference type="RefSeq" id="WP_088768087.1">
    <property type="nucleotide sequence ID" value="NZ_CP022133.1"/>
</dbReference>
<dbReference type="SUPFAM" id="SSF51905">
    <property type="entry name" value="FAD/NAD(P)-binding domain"/>
    <property type="match status" value="1"/>
</dbReference>
<dbReference type="Proteomes" id="UP000197717">
    <property type="component" value="Chromosome"/>
</dbReference>
<gene>
    <name evidence="2" type="ORF">CEW91_05795</name>
</gene>
<organism evidence="2 3">
    <name type="scientific">Idiomarina piscisalsi</name>
    <dbReference type="NCBI Taxonomy" id="1096243"/>
    <lineage>
        <taxon>Bacteria</taxon>
        <taxon>Pseudomonadati</taxon>
        <taxon>Pseudomonadota</taxon>
        <taxon>Gammaproteobacteria</taxon>
        <taxon>Alteromonadales</taxon>
        <taxon>Idiomarinaceae</taxon>
        <taxon>Idiomarina</taxon>
    </lineage>
</organism>
<dbReference type="PANTHER" id="PTHR42923">
    <property type="entry name" value="PROTOPORPHYRINOGEN OXIDASE"/>
    <property type="match status" value="1"/>
</dbReference>
<feature type="domain" description="Amine oxidase" evidence="1">
    <location>
        <begin position="10"/>
        <end position="265"/>
    </location>
</feature>
<reference evidence="2 3" key="1">
    <citation type="submission" date="2017-06" db="EMBL/GenBank/DDBJ databases">
        <title>Complete genome sequence of Idiomarina piscisalsi strain 10PY1A isolated from soil of Soudi Arabia.</title>
        <authorList>
            <person name="Kim M.-C."/>
            <person name="Jung B.K."/>
            <person name="Budiyanto F."/>
            <person name="Nzila A."/>
            <person name="Shin J.-H."/>
        </authorList>
    </citation>
    <scope>NUCLEOTIDE SEQUENCE [LARGE SCALE GENOMIC DNA]</scope>
    <source>
        <strain evidence="2 3">10PY1A</strain>
    </source>
</reference>
<proteinExistence type="predicted"/>
<evidence type="ECO:0000313" key="2">
    <source>
        <dbReference type="EMBL" id="ASG65683.1"/>
    </source>
</evidence>
<dbReference type="EMBL" id="CP022133">
    <property type="protein sequence ID" value="ASG65683.1"/>
    <property type="molecule type" value="Genomic_DNA"/>
</dbReference>
<sequence>MKIAVIGSGIAGLTCAYYLSREHEVSVFEKRDRIGGHTCTNDVKVNNTMYAVDTGFIVFNDKTYPRFKRLLRELKVAWRDTEMSFSVTDPESGLEYNGHNLNTLFAQRSNLFSPKFYRLVSGILAFNKAAKKAYEQDSETLDKVTLGEFLSKNDIPRAVSDYYLLPMVSAIWSSTLADAEAFPLGFFLRFFNNHGLLNVSDRPQWHTLVGGSKAYIPMLTEPYAERIHLGSEITAVTRQSDQVTLTFSDGKQQFFDEVVFACHSNQTLQLLGDATDDEKVILGGIPYQPNEVVLHTDTALLPKKKRAWASWNYLLRTDEGAEQQPSSVTYNMNILQGIQCEDTLCVTLNNTSMIDAEKIIKTMTFDHPQYSVSSMKARGQRDRICGKRNTHFCGAYWYNGFHEDGVRSAIDVVNRLNSEQVPNQ</sequence>
<name>A0ABM6LSY0_9GAMM</name>
<accession>A0ABM6LSY0</accession>
<dbReference type="InterPro" id="IPR050464">
    <property type="entry name" value="Zeta_carotene_desat/Oxidored"/>
</dbReference>